<evidence type="ECO:0000259" key="6">
    <source>
        <dbReference type="Pfam" id="PF02837"/>
    </source>
</evidence>
<dbReference type="SUPFAM" id="SSF49303">
    <property type="entry name" value="beta-Galactosidase/glucuronidase domain"/>
    <property type="match status" value="1"/>
</dbReference>
<evidence type="ECO:0000256" key="1">
    <source>
        <dbReference type="ARBA" id="ARBA00007401"/>
    </source>
</evidence>
<dbReference type="InterPro" id="IPR008979">
    <property type="entry name" value="Galactose-bd-like_sf"/>
</dbReference>
<evidence type="ECO:0000256" key="2">
    <source>
        <dbReference type="ARBA" id="ARBA00022801"/>
    </source>
</evidence>
<dbReference type="InterPro" id="IPR006102">
    <property type="entry name" value="Ig-like_GH2"/>
</dbReference>
<dbReference type="InterPro" id="IPR032311">
    <property type="entry name" value="DUF4982"/>
</dbReference>
<reference evidence="9 10" key="1">
    <citation type="submission" date="2019-04" db="EMBL/GenBank/DDBJ databases">
        <authorList>
            <person name="Liu A."/>
        </authorList>
    </citation>
    <scope>NUCLEOTIDE SEQUENCE [LARGE SCALE GENOMIC DNA]</scope>
    <source>
        <strain evidence="9 10">RZ03</strain>
    </source>
</reference>
<protein>
    <submittedName>
        <fullName evidence="9">Glycoside hydrolase family 2 protein</fullName>
    </submittedName>
</protein>
<dbReference type="InterPro" id="IPR017853">
    <property type="entry name" value="GH"/>
</dbReference>
<gene>
    <name evidence="9" type="ORF">EM932_17940</name>
</gene>
<feature type="domain" description="Glycosyl hydrolases family 2 sugar binding" evidence="6">
    <location>
        <begin position="58"/>
        <end position="177"/>
    </location>
</feature>
<proteinExistence type="inferred from homology"/>
<evidence type="ECO:0000256" key="3">
    <source>
        <dbReference type="ARBA" id="ARBA00023295"/>
    </source>
</evidence>
<dbReference type="Pfam" id="PF02837">
    <property type="entry name" value="Glyco_hydro_2_N"/>
    <property type="match status" value="1"/>
</dbReference>
<dbReference type="Pfam" id="PF00703">
    <property type="entry name" value="Glyco_hydro_2"/>
    <property type="match status" value="1"/>
</dbReference>
<comment type="caution">
    <text evidence="9">The sequence shown here is derived from an EMBL/GenBank/DDBJ whole genome shotgun (WGS) entry which is preliminary data.</text>
</comment>
<dbReference type="EMBL" id="SRSO01000033">
    <property type="protein sequence ID" value="TGV00807.1"/>
    <property type="molecule type" value="Genomic_DNA"/>
</dbReference>
<dbReference type="Pfam" id="PF02836">
    <property type="entry name" value="Glyco_hydro_2_C"/>
    <property type="match status" value="1"/>
</dbReference>
<dbReference type="PROSITE" id="PS00608">
    <property type="entry name" value="GLYCOSYL_HYDROL_F2_2"/>
    <property type="match status" value="1"/>
</dbReference>
<feature type="domain" description="DUF4982" evidence="7">
    <location>
        <begin position="658"/>
        <end position="709"/>
    </location>
</feature>
<accession>A0A4S1DSA4</accession>
<keyword evidence="3" id="KW-0326">Glycosidase</keyword>
<dbReference type="SUPFAM" id="SSF51445">
    <property type="entry name" value="(Trans)glycosidases"/>
    <property type="match status" value="1"/>
</dbReference>
<evidence type="ECO:0000313" key="10">
    <source>
        <dbReference type="Proteomes" id="UP000307602"/>
    </source>
</evidence>
<dbReference type="Gene3D" id="3.20.20.80">
    <property type="entry name" value="Glycosidases"/>
    <property type="match status" value="1"/>
</dbReference>
<evidence type="ECO:0000259" key="5">
    <source>
        <dbReference type="Pfam" id="PF02836"/>
    </source>
</evidence>
<dbReference type="GO" id="GO:0004553">
    <property type="term" value="F:hydrolase activity, hydrolyzing O-glycosyl compounds"/>
    <property type="evidence" value="ECO:0007669"/>
    <property type="project" value="InterPro"/>
</dbReference>
<feature type="domain" description="Glycoside hydrolase family 2 immunoglobulin-like beta-sandwich" evidence="4">
    <location>
        <begin position="192"/>
        <end position="289"/>
    </location>
</feature>
<name>A0A4S1DSA4_9FLAO</name>
<dbReference type="AlphaFoldDB" id="A0A4S1DSA4"/>
<evidence type="ECO:0000259" key="8">
    <source>
        <dbReference type="Pfam" id="PF18565"/>
    </source>
</evidence>
<dbReference type="GO" id="GO:0005975">
    <property type="term" value="P:carbohydrate metabolic process"/>
    <property type="evidence" value="ECO:0007669"/>
    <property type="project" value="InterPro"/>
</dbReference>
<feature type="domain" description="Glycoside hydrolase family 2 catalytic" evidence="5">
    <location>
        <begin position="297"/>
        <end position="430"/>
    </location>
</feature>
<dbReference type="Pfam" id="PF16355">
    <property type="entry name" value="DUF4982"/>
    <property type="match status" value="1"/>
</dbReference>
<keyword evidence="10" id="KW-1185">Reference proteome</keyword>
<dbReference type="InterPro" id="IPR040605">
    <property type="entry name" value="Glyco_hydro2_dom5"/>
</dbReference>
<evidence type="ECO:0000259" key="7">
    <source>
        <dbReference type="Pfam" id="PF16355"/>
    </source>
</evidence>
<dbReference type="InterPro" id="IPR006103">
    <property type="entry name" value="Glyco_hydro_2_cat"/>
</dbReference>
<dbReference type="InterPro" id="IPR051913">
    <property type="entry name" value="GH2_Domain-Containing"/>
</dbReference>
<dbReference type="InterPro" id="IPR023232">
    <property type="entry name" value="Glyco_hydro_2_AS"/>
</dbReference>
<dbReference type="RefSeq" id="WP_135878588.1">
    <property type="nucleotide sequence ID" value="NZ_SRSO01000033.1"/>
</dbReference>
<evidence type="ECO:0000313" key="9">
    <source>
        <dbReference type="EMBL" id="TGV00807.1"/>
    </source>
</evidence>
<evidence type="ECO:0000259" key="4">
    <source>
        <dbReference type="Pfam" id="PF00703"/>
    </source>
</evidence>
<dbReference type="PANTHER" id="PTHR42732:SF1">
    <property type="entry name" value="BETA-MANNOSIDASE"/>
    <property type="match status" value="1"/>
</dbReference>
<dbReference type="Proteomes" id="UP000307602">
    <property type="component" value="Unassembled WGS sequence"/>
</dbReference>
<dbReference type="PANTHER" id="PTHR42732">
    <property type="entry name" value="BETA-GALACTOSIDASE"/>
    <property type="match status" value="1"/>
</dbReference>
<sequence length="835" mass="95163">MRILLLFLSIIYLTSCHPNDSKTSISESIDFNFGWDFFETNQDLNISDIPNQKDWKKIRLPHDWAIKKPYNQAYLVTDSTPNLGSIGWYKKEFTIASENKDKIIRVDFDGIYNNAEVYINGNKVAERPYGFSAFSANLTSFLMFDGQKNLLVVKVDHKAFLDSRWYNGAGIYRDVKLAINNPIHFKKWGIGITTPFVSKEKSTVQVKTEIVNIPKGKNLKILHQLTNHQNQIIKDIETSISNEKSIITIDVDKPKLWSPKHPYLYILTSSIVDETGKVYDIQKEHFGIRSLKYTPNDGFFLNGNKTAIKGVCLHHDAGALGTAVPDAVWRRRIMTLKKGGVNAIRTAHNPPSSNFLNLCDELGLLVQDEAFDEFDYAKDKRKNYNSQGIDALTTGYVTHFQEWAERDLKDMVLRDRNHPSVIMWSIGNEIEWTYPRYAKSSGYFNSGKKYYYDEPPITIDQMKANFKNNPAKKYELAKTAQRLSKWVKDIDTTRPVTANLVIPTIAHFSGYTDALDVVGYSYRASVYDYGHRNYPEKMILGTENWANYVEWKSVIDNPFVPGIFLWTGIFYLGETSDVTERGSDSGLIDFAGFPTPRWHMFKSLWNTEEPEIYATTIELSKSEYINKNGNAVDKTPNLWKKRRWGFQPFNTHWNYTKGDTIVIETYTNCKSAELFINNTSFGTKKLANNEDHIIKWIVPYIEGNLRVVGGGNDAIAFEIKTAKSPSQLEAKCDKKTLKSDAYDVVHIEIQLTDDNGNPITHLEQIISITLEGPAKLLALDNGSNVMKKHPSHSKTSRTHNGKLLVYIQSTKEKGAITLNMASKNCKPSTVHIISE</sequence>
<feature type="domain" description="Glycoside hydrolase family 2" evidence="8">
    <location>
        <begin position="728"/>
        <end position="830"/>
    </location>
</feature>
<dbReference type="Gene3D" id="2.60.120.260">
    <property type="entry name" value="Galactose-binding domain-like"/>
    <property type="match status" value="1"/>
</dbReference>
<dbReference type="InterPro" id="IPR013783">
    <property type="entry name" value="Ig-like_fold"/>
</dbReference>
<dbReference type="PRINTS" id="PR00132">
    <property type="entry name" value="GLHYDRLASE2"/>
</dbReference>
<dbReference type="Pfam" id="PF18565">
    <property type="entry name" value="Glyco_hydro2_C5"/>
    <property type="match status" value="1"/>
</dbReference>
<dbReference type="SUPFAM" id="SSF49785">
    <property type="entry name" value="Galactose-binding domain-like"/>
    <property type="match status" value="1"/>
</dbReference>
<dbReference type="OrthoDB" id="9801077at2"/>
<keyword evidence="2 9" id="KW-0378">Hydrolase</keyword>
<dbReference type="Gene3D" id="2.60.40.10">
    <property type="entry name" value="Immunoglobulins"/>
    <property type="match status" value="3"/>
</dbReference>
<dbReference type="InterPro" id="IPR036156">
    <property type="entry name" value="Beta-gal/glucu_dom_sf"/>
</dbReference>
<organism evidence="9 10">
    <name type="scientific">Flavivirga rizhaonensis</name>
    <dbReference type="NCBI Taxonomy" id="2559571"/>
    <lineage>
        <taxon>Bacteria</taxon>
        <taxon>Pseudomonadati</taxon>
        <taxon>Bacteroidota</taxon>
        <taxon>Flavobacteriia</taxon>
        <taxon>Flavobacteriales</taxon>
        <taxon>Flavobacteriaceae</taxon>
        <taxon>Flavivirga</taxon>
    </lineage>
</organism>
<dbReference type="InterPro" id="IPR006101">
    <property type="entry name" value="Glyco_hydro_2"/>
</dbReference>
<comment type="similarity">
    <text evidence="1">Belongs to the glycosyl hydrolase 2 family.</text>
</comment>
<dbReference type="InterPro" id="IPR006104">
    <property type="entry name" value="Glyco_hydro_2_N"/>
</dbReference>